<proteinExistence type="predicted"/>
<evidence type="ECO:0000259" key="1">
    <source>
        <dbReference type="Pfam" id="PF11443"/>
    </source>
</evidence>
<accession>A0A161ZZX8</accession>
<dbReference type="Proteomes" id="UP000077755">
    <property type="component" value="Chromosome 5"/>
</dbReference>
<evidence type="ECO:0000313" key="2">
    <source>
        <dbReference type="EMBL" id="KZM92940.1"/>
    </source>
</evidence>
<dbReference type="EMBL" id="LNRQ01000005">
    <property type="protein sequence ID" value="KZM92940.1"/>
    <property type="molecule type" value="Genomic_DNA"/>
</dbReference>
<reference evidence="2" key="1">
    <citation type="journal article" date="2016" name="Nat. Genet.">
        <title>A high-quality carrot genome assembly provides new insights into carotenoid accumulation and asterid genome evolution.</title>
        <authorList>
            <person name="Iorizzo M."/>
            <person name="Ellison S."/>
            <person name="Senalik D."/>
            <person name="Zeng P."/>
            <person name="Satapoomin P."/>
            <person name="Huang J."/>
            <person name="Bowman M."/>
            <person name="Iovene M."/>
            <person name="Sanseverino W."/>
            <person name="Cavagnaro P."/>
            <person name="Yildiz M."/>
            <person name="Macko-Podgorni A."/>
            <person name="Moranska E."/>
            <person name="Grzebelus E."/>
            <person name="Grzebelus D."/>
            <person name="Ashrafi H."/>
            <person name="Zheng Z."/>
            <person name="Cheng S."/>
            <person name="Spooner D."/>
            <person name="Van Deynze A."/>
            <person name="Simon P."/>
        </authorList>
    </citation>
    <scope>NUCLEOTIDE SEQUENCE [LARGE SCALE GENOMIC DNA]</scope>
    <source>
        <tissue evidence="2">Leaf</tissue>
    </source>
</reference>
<dbReference type="InterPro" id="IPR058580">
    <property type="entry name" value="DUF2828"/>
</dbReference>
<reference evidence="3" key="2">
    <citation type="submission" date="2022-03" db="EMBL/GenBank/DDBJ databases">
        <title>Draft title - Genomic analysis of global carrot germplasm unveils the trajectory of domestication and the origin of high carotenoid orange carrot.</title>
        <authorList>
            <person name="Iorizzo M."/>
            <person name="Ellison S."/>
            <person name="Senalik D."/>
            <person name="Macko-Podgorni A."/>
            <person name="Grzebelus D."/>
            <person name="Bostan H."/>
            <person name="Rolling W."/>
            <person name="Curaba J."/>
            <person name="Simon P."/>
        </authorList>
    </citation>
    <scope>NUCLEOTIDE SEQUENCE</scope>
    <source>
        <tissue evidence="3">Leaf</tissue>
    </source>
</reference>
<protein>
    <recommendedName>
        <fullName evidence="1">DUF2828 domain-containing protein</fullName>
    </recommendedName>
</protein>
<dbReference type="InterPro" id="IPR011205">
    <property type="entry name" value="UCP015417_vWA"/>
</dbReference>
<dbReference type="PIRSF" id="PIRSF015417">
    <property type="entry name" value="T31B5_30_vWA"/>
    <property type="match status" value="1"/>
</dbReference>
<dbReference type="Pfam" id="PF11443">
    <property type="entry name" value="DUF2828"/>
    <property type="match status" value="1"/>
</dbReference>
<sequence>MGASQQDSIRYNRVTSIAMTNYKQKFLRHDRLRFDKYVEKKVRSAKATLAYGALLPHKIIASLDDKDLGMVAELQGQGIVDDLSSNVKLKNCIAICDISSSMKVVYMDMDKVEGEDLRSTVDFVRGLEVESATDFQKVFHVILKVDEEHLDRPQPLPSSNVGLSQGGSIVRLHLGLDF</sequence>
<dbReference type="EMBL" id="CP093347">
    <property type="protein sequence ID" value="WOG99183.1"/>
    <property type="molecule type" value="Genomic_DNA"/>
</dbReference>
<dbReference type="Gramene" id="KZM92940">
    <property type="protein sequence ID" value="KZM92940"/>
    <property type="gene ID" value="DCAR_016185"/>
</dbReference>
<evidence type="ECO:0000313" key="3">
    <source>
        <dbReference type="EMBL" id="WOG99183.1"/>
    </source>
</evidence>
<name>A0A161ZZX8_DAUCS</name>
<evidence type="ECO:0000313" key="4">
    <source>
        <dbReference type="Proteomes" id="UP000077755"/>
    </source>
</evidence>
<organism evidence="2">
    <name type="scientific">Daucus carota subsp. sativus</name>
    <name type="common">Carrot</name>
    <dbReference type="NCBI Taxonomy" id="79200"/>
    <lineage>
        <taxon>Eukaryota</taxon>
        <taxon>Viridiplantae</taxon>
        <taxon>Streptophyta</taxon>
        <taxon>Embryophyta</taxon>
        <taxon>Tracheophyta</taxon>
        <taxon>Spermatophyta</taxon>
        <taxon>Magnoliopsida</taxon>
        <taxon>eudicotyledons</taxon>
        <taxon>Gunneridae</taxon>
        <taxon>Pentapetalae</taxon>
        <taxon>asterids</taxon>
        <taxon>campanulids</taxon>
        <taxon>Apiales</taxon>
        <taxon>Apiaceae</taxon>
        <taxon>Apioideae</taxon>
        <taxon>Scandiceae</taxon>
        <taxon>Daucinae</taxon>
        <taxon>Daucus</taxon>
        <taxon>Daucus sect. Daucus</taxon>
    </lineage>
</organism>
<gene>
    <name evidence="2" type="ORF">DCAR_016185</name>
    <name evidence="3" type="ORF">DCAR_0518531</name>
</gene>
<keyword evidence="4" id="KW-1185">Reference proteome</keyword>
<dbReference type="PANTHER" id="PTHR31373:SF17">
    <property type="entry name" value="OS06G0652100 PROTEIN"/>
    <property type="match status" value="1"/>
</dbReference>
<feature type="domain" description="DUF2828" evidence="1">
    <location>
        <begin position="1"/>
        <end position="86"/>
    </location>
</feature>
<dbReference type="AlphaFoldDB" id="A0A161ZZX8"/>
<dbReference type="PANTHER" id="PTHR31373">
    <property type="entry name" value="OS06G0652100 PROTEIN"/>
    <property type="match status" value="1"/>
</dbReference>